<dbReference type="GO" id="GO:0016740">
    <property type="term" value="F:transferase activity"/>
    <property type="evidence" value="ECO:0007669"/>
    <property type="project" value="UniProtKB-KW"/>
</dbReference>
<dbReference type="Proteomes" id="UP000799324">
    <property type="component" value="Unassembled WGS sequence"/>
</dbReference>
<dbReference type="EMBL" id="MU004327">
    <property type="protein sequence ID" value="KAF2657282.1"/>
    <property type="molecule type" value="Genomic_DNA"/>
</dbReference>
<keyword evidence="1" id="KW-0812">Transmembrane</keyword>
<dbReference type="Pfam" id="PF11735">
    <property type="entry name" value="CAP59_mtransfer"/>
    <property type="match status" value="1"/>
</dbReference>
<sequence length="524" mass="59441">MANRFRRSASHDYELLPRLSADSNDFAVVERHVSSPSWASRLAHKFGIRHPSAYAHFITPRRRKRSVARTICWGLLTAPLIFVFLFLFWAIFFPSYTHYPAHYEELRERSLSSIEPGRANVYNEKIFIAATIYEENGELTSGPWGQSVLDLVDLIGPENTYLSIYENNPDDGTRLSLLNYRERTPCNHTIAYEDLDLGTLPRVALPNGETRLKRITFLAEVRNRALMPIDSIGVAYDRVLYINDVNFDPIEAAQLLFSTHIDANGRADYGAACAVDFINPFKFYDRFATRDLDGYTMGIPFFPWFTSGGTSTSRDETMAGSDAVPVRSCWGGMTAFEGKWFQKSISPAPAIPEAAKAYSPLRFRYEDATFWEASECCLIHADLQYLRSGQGMPAESGVYMNPFIRVAYDPGTLSWLSLSRRPERLYAPIHDFLNKRVKFPSYNDRQLEEPGQEYVHTIWQYDHPKKAFLDGATADDMAGAWVEEKTVAGPGGFCGGRNLLVINEHPREGESHWGKIKPPAPPRR</sequence>
<evidence type="ECO:0000313" key="2">
    <source>
        <dbReference type="EMBL" id="KAF2657282.1"/>
    </source>
</evidence>
<dbReference type="OrthoDB" id="262547at2759"/>
<reference evidence="2" key="1">
    <citation type="journal article" date="2020" name="Stud. Mycol.">
        <title>101 Dothideomycetes genomes: a test case for predicting lifestyles and emergence of pathogens.</title>
        <authorList>
            <person name="Haridas S."/>
            <person name="Albert R."/>
            <person name="Binder M."/>
            <person name="Bloem J."/>
            <person name="Labutti K."/>
            <person name="Salamov A."/>
            <person name="Andreopoulos B."/>
            <person name="Baker S."/>
            <person name="Barry K."/>
            <person name="Bills G."/>
            <person name="Bluhm B."/>
            <person name="Cannon C."/>
            <person name="Castanera R."/>
            <person name="Culley D."/>
            <person name="Daum C."/>
            <person name="Ezra D."/>
            <person name="Gonzalez J."/>
            <person name="Henrissat B."/>
            <person name="Kuo A."/>
            <person name="Liang C."/>
            <person name="Lipzen A."/>
            <person name="Lutzoni F."/>
            <person name="Magnuson J."/>
            <person name="Mondo S."/>
            <person name="Nolan M."/>
            <person name="Ohm R."/>
            <person name="Pangilinan J."/>
            <person name="Park H.-J."/>
            <person name="Ramirez L."/>
            <person name="Alfaro M."/>
            <person name="Sun H."/>
            <person name="Tritt A."/>
            <person name="Yoshinaga Y."/>
            <person name="Zwiers L.-H."/>
            <person name="Turgeon B."/>
            <person name="Goodwin S."/>
            <person name="Spatafora J."/>
            <person name="Crous P."/>
            <person name="Grigoriev I."/>
        </authorList>
    </citation>
    <scope>NUCLEOTIDE SEQUENCE</scope>
    <source>
        <strain evidence="2">CBS 122681</strain>
    </source>
</reference>
<dbReference type="AlphaFoldDB" id="A0A6A6TCD0"/>
<evidence type="ECO:0000256" key="1">
    <source>
        <dbReference type="SAM" id="Phobius"/>
    </source>
</evidence>
<dbReference type="InterPro" id="IPR021047">
    <property type="entry name" value="Mannosyltransferase_CMT1"/>
</dbReference>
<keyword evidence="2" id="KW-0808">Transferase</keyword>
<name>A0A6A6TCD0_9PLEO</name>
<protein>
    <submittedName>
        <fullName evidence="2">Glycosyltransferase family 69 protein</fullName>
    </submittedName>
</protein>
<keyword evidence="3" id="KW-1185">Reference proteome</keyword>
<accession>A0A6A6TCD0</accession>
<keyword evidence="1" id="KW-0472">Membrane</keyword>
<organism evidence="2 3">
    <name type="scientific">Lophiostoma macrostomum CBS 122681</name>
    <dbReference type="NCBI Taxonomy" id="1314788"/>
    <lineage>
        <taxon>Eukaryota</taxon>
        <taxon>Fungi</taxon>
        <taxon>Dikarya</taxon>
        <taxon>Ascomycota</taxon>
        <taxon>Pezizomycotina</taxon>
        <taxon>Dothideomycetes</taxon>
        <taxon>Pleosporomycetidae</taxon>
        <taxon>Pleosporales</taxon>
        <taxon>Lophiostomataceae</taxon>
        <taxon>Lophiostoma</taxon>
    </lineage>
</organism>
<keyword evidence="1" id="KW-1133">Transmembrane helix</keyword>
<evidence type="ECO:0000313" key="3">
    <source>
        <dbReference type="Proteomes" id="UP000799324"/>
    </source>
</evidence>
<dbReference type="PANTHER" id="PTHR34144">
    <property type="entry name" value="CHROMOSOME 8, WHOLE GENOME SHOTGUN SEQUENCE"/>
    <property type="match status" value="1"/>
</dbReference>
<feature type="transmembrane region" description="Helical" evidence="1">
    <location>
        <begin position="71"/>
        <end position="92"/>
    </location>
</feature>
<dbReference type="PANTHER" id="PTHR34144:SF8">
    <property type="entry name" value="GLYCOSYLTRANSFERASE FAMILY 69 PROTEIN"/>
    <property type="match status" value="1"/>
</dbReference>
<proteinExistence type="predicted"/>
<gene>
    <name evidence="2" type="ORF">K491DRAFT_627007</name>
</gene>